<dbReference type="RefSeq" id="WP_070078205.1">
    <property type="nucleotide sequence ID" value="NZ_CP017415.1"/>
</dbReference>
<evidence type="ECO:0000259" key="1">
    <source>
        <dbReference type="Pfam" id="PF13276"/>
    </source>
</evidence>
<feature type="domain" description="HTH-like" evidence="1">
    <location>
        <begin position="35"/>
        <end position="89"/>
    </location>
</feature>
<accession>A0A1D8IMY9</accession>
<dbReference type="Pfam" id="PF13276">
    <property type="entry name" value="HTH_21"/>
    <property type="match status" value="1"/>
</dbReference>
<keyword evidence="3" id="KW-1185">Reference proteome</keyword>
<dbReference type="InterPro" id="IPR025948">
    <property type="entry name" value="HTH-like_dom"/>
</dbReference>
<gene>
    <name evidence="2" type="ORF">BI364_07485</name>
</gene>
<dbReference type="AlphaFoldDB" id="A0A1D8IMY9"/>
<dbReference type="EMBL" id="CP017415">
    <property type="protein sequence ID" value="AOU97827.1"/>
    <property type="molecule type" value="Genomic_DNA"/>
</dbReference>
<dbReference type="Proteomes" id="UP000095401">
    <property type="component" value="Chromosome"/>
</dbReference>
<sequence length="109" mass="12429">MIERTHKFPVLRQAKLLDVSRSSVYYLSQPTSDADMQLIRRIDPLHLVHPFAGVRMLRDLLKLEGFKVGRKHVATPMKKMGIEALYRKANTSRRNSAHGVSAIRIGYTA</sequence>
<proteinExistence type="predicted"/>
<organism evidence="2 3">
    <name type="scientific">Acidihalobacter yilgarnensis</name>
    <dbReference type="NCBI Taxonomy" id="2819280"/>
    <lineage>
        <taxon>Bacteria</taxon>
        <taxon>Pseudomonadati</taxon>
        <taxon>Pseudomonadota</taxon>
        <taxon>Gammaproteobacteria</taxon>
        <taxon>Chromatiales</taxon>
        <taxon>Ectothiorhodospiraceae</taxon>
        <taxon>Acidihalobacter</taxon>
    </lineage>
</organism>
<evidence type="ECO:0000313" key="2">
    <source>
        <dbReference type="EMBL" id="AOU97827.1"/>
    </source>
</evidence>
<evidence type="ECO:0000313" key="3">
    <source>
        <dbReference type="Proteomes" id="UP000095401"/>
    </source>
</evidence>
<protein>
    <submittedName>
        <fullName evidence="2">Integrase</fullName>
    </submittedName>
</protein>
<name>A0A1D8IMY9_9GAMM</name>
<reference evidence="3" key="1">
    <citation type="submission" date="2016-09" db="EMBL/GenBank/DDBJ databases">
        <title>Acidihalobacter prosperus F5.</title>
        <authorList>
            <person name="Khaleque H.N."/>
            <person name="Ramsay J.P."/>
            <person name="Kaksonen A.H."/>
            <person name="Boxall N.J."/>
            <person name="Watkin E.L.J."/>
        </authorList>
    </citation>
    <scope>NUCLEOTIDE SEQUENCE [LARGE SCALE GENOMIC DNA]</scope>
    <source>
        <strain evidence="3">F5</strain>
    </source>
</reference>
<dbReference type="KEGG" id="aprs:BI364_07485"/>